<feature type="region of interest" description="Disordered" evidence="1">
    <location>
        <begin position="129"/>
        <end position="153"/>
    </location>
</feature>
<evidence type="ECO:0000313" key="2">
    <source>
        <dbReference type="EMBL" id="KAK8058012.1"/>
    </source>
</evidence>
<dbReference type="GeneID" id="92092932"/>
<sequence>MAPWPLPIKLTSIIMETLESEAREQLPSLATVCATWRAVVESITFHTIVKSYESDDDLELLSSIFKRTGNIRHLRHLELTIKEYDSACCASALAGVLGLLSSLEEEALAHEHPGIAAEFWLWGPRWGSSSDPPTPYKCGPSKAFDSSTRGPFD</sequence>
<proteinExistence type="predicted"/>
<comment type="caution">
    <text evidence="2">The sequence shown here is derived from an EMBL/GenBank/DDBJ whole genome shotgun (WGS) entry which is preliminary data.</text>
</comment>
<evidence type="ECO:0000256" key="1">
    <source>
        <dbReference type="SAM" id="MobiDB-lite"/>
    </source>
</evidence>
<dbReference type="EMBL" id="JAQQWL010000009">
    <property type="protein sequence ID" value="KAK8058012.1"/>
    <property type="molecule type" value="Genomic_DNA"/>
</dbReference>
<organism evidence="2 3">
    <name type="scientific">Apiospora phragmitis</name>
    <dbReference type="NCBI Taxonomy" id="2905665"/>
    <lineage>
        <taxon>Eukaryota</taxon>
        <taxon>Fungi</taxon>
        <taxon>Dikarya</taxon>
        <taxon>Ascomycota</taxon>
        <taxon>Pezizomycotina</taxon>
        <taxon>Sordariomycetes</taxon>
        <taxon>Xylariomycetidae</taxon>
        <taxon>Amphisphaeriales</taxon>
        <taxon>Apiosporaceae</taxon>
        <taxon>Apiospora</taxon>
    </lineage>
</organism>
<accession>A0ABR1UH16</accession>
<protein>
    <recommendedName>
        <fullName evidence="4">F-box domain-containing protein</fullName>
    </recommendedName>
</protein>
<reference evidence="2 3" key="1">
    <citation type="submission" date="2023-01" db="EMBL/GenBank/DDBJ databases">
        <title>Analysis of 21 Apiospora genomes using comparative genomics revels a genus with tremendous synthesis potential of carbohydrate active enzymes and secondary metabolites.</title>
        <authorList>
            <person name="Sorensen T."/>
        </authorList>
    </citation>
    <scope>NUCLEOTIDE SEQUENCE [LARGE SCALE GENOMIC DNA]</scope>
    <source>
        <strain evidence="2 3">CBS 135458</strain>
    </source>
</reference>
<evidence type="ECO:0000313" key="3">
    <source>
        <dbReference type="Proteomes" id="UP001480595"/>
    </source>
</evidence>
<keyword evidence="3" id="KW-1185">Reference proteome</keyword>
<name>A0ABR1UH16_9PEZI</name>
<dbReference type="Proteomes" id="UP001480595">
    <property type="component" value="Unassembled WGS sequence"/>
</dbReference>
<dbReference type="RefSeq" id="XP_066713458.1">
    <property type="nucleotide sequence ID" value="XM_066859869.1"/>
</dbReference>
<evidence type="ECO:0008006" key="4">
    <source>
        <dbReference type="Google" id="ProtNLM"/>
    </source>
</evidence>
<gene>
    <name evidence="2" type="ORF">PG994_008460</name>
</gene>
<feature type="compositionally biased region" description="Polar residues" evidence="1">
    <location>
        <begin position="144"/>
        <end position="153"/>
    </location>
</feature>